<organism evidence="6 7">
    <name type="scientific">Lactobacillus melliventris</name>
    <dbReference type="NCBI Taxonomy" id="1218507"/>
    <lineage>
        <taxon>Bacteria</taxon>
        <taxon>Bacillati</taxon>
        <taxon>Bacillota</taxon>
        <taxon>Bacilli</taxon>
        <taxon>Lactobacillales</taxon>
        <taxon>Lactobacillaceae</taxon>
        <taxon>Lactobacillus</taxon>
    </lineage>
</organism>
<protein>
    <submittedName>
        <fullName evidence="6">Bacteriophage integrase</fullName>
    </submittedName>
</protein>
<comment type="similarity">
    <text evidence="1">Belongs to the 'phage' integrase family.</text>
</comment>
<dbReference type="InterPro" id="IPR010998">
    <property type="entry name" value="Integrase_recombinase_N"/>
</dbReference>
<evidence type="ECO:0000259" key="5">
    <source>
        <dbReference type="PROSITE" id="PS51898"/>
    </source>
</evidence>
<gene>
    <name evidence="6" type="primary">ps101</name>
    <name evidence="6" type="ORF">JF74_10620</name>
</gene>
<evidence type="ECO:0000256" key="4">
    <source>
        <dbReference type="ARBA" id="ARBA00023172"/>
    </source>
</evidence>
<dbReference type="PATRIC" id="fig|1218507.3.peg.1235"/>
<keyword evidence="2" id="KW-0229">DNA integration</keyword>
<keyword evidence="4" id="KW-0233">DNA recombination</keyword>
<dbReference type="PANTHER" id="PTHR30349">
    <property type="entry name" value="PHAGE INTEGRASE-RELATED"/>
    <property type="match status" value="1"/>
</dbReference>
<comment type="caution">
    <text evidence="6">The sequence shown here is derived from an EMBL/GenBank/DDBJ whole genome shotgun (WGS) entry which is preliminary data.</text>
</comment>
<accession>A0A0F4LDM7</accession>
<dbReference type="AlphaFoldDB" id="A0A0F4LDM7"/>
<evidence type="ECO:0000256" key="2">
    <source>
        <dbReference type="ARBA" id="ARBA00022908"/>
    </source>
</evidence>
<dbReference type="PROSITE" id="PS51898">
    <property type="entry name" value="TYR_RECOMBINASE"/>
    <property type="match status" value="1"/>
</dbReference>
<dbReference type="Gene3D" id="1.10.150.130">
    <property type="match status" value="1"/>
</dbReference>
<reference evidence="6 7" key="1">
    <citation type="submission" date="2015-01" db="EMBL/GenBank/DDBJ databases">
        <title>Comparative genomics of the lactic acid bacteria isolated from the honey bee gut.</title>
        <authorList>
            <person name="Ellegaard K.M."/>
            <person name="Tamarit D."/>
            <person name="Javelind E."/>
            <person name="Olofsson T."/>
            <person name="Andersson S.G."/>
            <person name="Vasquez A."/>
        </authorList>
    </citation>
    <scope>NUCLEOTIDE SEQUENCE [LARGE SCALE GENOMIC DNA]</scope>
    <source>
        <strain evidence="6 7">Hma8</strain>
    </source>
</reference>
<dbReference type="RefSeq" id="WP_046324977.1">
    <property type="nucleotide sequence ID" value="NZ_JBHTMT010000001.1"/>
</dbReference>
<dbReference type="HOGENOM" id="CLU_027562_17_6_9"/>
<name>A0A0F4LDM7_9LACO</name>
<feature type="domain" description="Tyr recombinase" evidence="5">
    <location>
        <begin position="174"/>
        <end position="366"/>
    </location>
</feature>
<evidence type="ECO:0000256" key="3">
    <source>
        <dbReference type="ARBA" id="ARBA00023125"/>
    </source>
</evidence>
<dbReference type="STRING" id="1218507.JF74_10620"/>
<dbReference type="PANTHER" id="PTHR30349:SF64">
    <property type="entry name" value="PROPHAGE INTEGRASE INTD-RELATED"/>
    <property type="match status" value="1"/>
</dbReference>
<evidence type="ECO:0000313" key="7">
    <source>
        <dbReference type="Proteomes" id="UP000033531"/>
    </source>
</evidence>
<dbReference type="CDD" id="cd01189">
    <property type="entry name" value="INT_ICEBs1_C_like"/>
    <property type="match status" value="1"/>
</dbReference>
<dbReference type="SUPFAM" id="SSF56349">
    <property type="entry name" value="DNA breaking-rejoining enzymes"/>
    <property type="match status" value="1"/>
</dbReference>
<evidence type="ECO:0000313" key="6">
    <source>
        <dbReference type="EMBL" id="KJY56710.1"/>
    </source>
</evidence>
<dbReference type="GO" id="GO:0015074">
    <property type="term" value="P:DNA integration"/>
    <property type="evidence" value="ECO:0007669"/>
    <property type="project" value="UniProtKB-KW"/>
</dbReference>
<dbReference type="GO" id="GO:0006310">
    <property type="term" value="P:DNA recombination"/>
    <property type="evidence" value="ECO:0007669"/>
    <property type="project" value="UniProtKB-KW"/>
</dbReference>
<evidence type="ECO:0000256" key="1">
    <source>
        <dbReference type="ARBA" id="ARBA00008857"/>
    </source>
</evidence>
<dbReference type="Proteomes" id="UP000033531">
    <property type="component" value="Unassembled WGS sequence"/>
</dbReference>
<dbReference type="GO" id="GO:0003677">
    <property type="term" value="F:DNA binding"/>
    <property type="evidence" value="ECO:0007669"/>
    <property type="project" value="UniProtKB-KW"/>
</dbReference>
<dbReference type="Gene3D" id="1.10.443.10">
    <property type="entry name" value="Intergrase catalytic core"/>
    <property type="match status" value="1"/>
</dbReference>
<keyword evidence="3" id="KW-0238">DNA-binding</keyword>
<dbReference type="InterPro" id="IPR002104">
    <property type="entry name" value="Integrase_catalytic"/>
</dbReference>
<dbReference type="InterPro" id="IPR013762">
    <property type="entry name" value="Integrase-like_cat_sf"/>
</dbReference>
<dbReference type="EMBL" id="JXLI01000010">
    <property type="protein sequence ID" value="KJY56710.1"/>
    <property type="molecule type" value="Genomic_DNA"/>
</dbReference>
<dbReference type="InterPro" id="IPR050090">
    <property type="entry name" value="Tyrosine_recombinase_XerCD"/>
</dbReference>
<dbReference type="Pfam" id="PF14659">
    <property type="entry name" value="Phage_int_SAM_3"/>
    <property type="match status" value="1"/>
</dbReference>
<dbReference type="InterPro" id="IPR011010">
    <property type="entry name" value="DNA_brk_join_enz"/>
</dbReference>
<sequence>MPKRDPHIKEYKNKRGERLFKFHLYLGLDDNGKRVNITRQGFPNYNEAKTTYDQLRANGTQGYQKPKQIKTDEMYSLWFENYKGQVKESTANKNYQIYKNHIKPIFGEQYMDTIQAKTVQKFADQKAKQIVKYKDVVRQLNTLFEHAIRLGYIKDNPVSKIIMPKNTSRPRRDVEHNVYTRKELEDFLSTAKKYNLKVYTYFKLLSSTGLRKSEALALTWKDIDLKNNLLYVNHTLALGLGNKVIIQSPKSKMSKRSIPISLALKNDLLNYKKSQKILSKIIFSTAKGTYLTLSKPDSWLTSVYHANPSLKKITIHGFRHTFATLLISETNVKPKTVQMLMGHENIQMTLDIYTHLTQKNKNDAINSIMALNL</sequence>
<dbReference type="OrthoDB" id="9803188at2"/>
<proteinExistence type="inferred from homology"/>
<dbReference type="InterPro" id="IPR004107">
    <property type="entry name" value="Integrase_SAM-like_N"/>
</dbReference>
<dbReference type="Pfam" id="PF00589">
    <property type="entry name" value="Phage_integrase"/>
    <property type="match status" value="1"/>
</dbReference>